<feature type="binding site" evidence="3">
    <location>
        <position position="475"/>
    </location>
    <ligand>
        <name>L-glutamate</name>
        <dbReference type="ChEBI" id="CHEBI:29985"/>
    </ligand>
</feature>
<feature type="binding site" evidence="3">
    <location>
        <begin position="400"/>
        <end position="402"/>
    </location>
    <ligand>
        <name>L-glutamate</name>
        <dbReference type="ChEBI" id="CHEBI:29985"/>
    </ligand>
</feature>
<keyword evidence="1" id="KW-1199">Hemostasis impairing toxin</keyword>
<sequence length="577" mass="62312">MKTRVSKCKIFSVAVAAAVVVAVVIAVVWLLVMNKKHSVTGAVVSNGYGCADIGVSIFDKGGSAADAAIATLFCEGVSMPQSMGLGGGFLMTIYERETGTVTTLNARETAPSGATQDMFGDNATLSQYGGRAVAVPGELKGYWALYQKFGYLPWKDLVQPTIDLCNNGIYVTKFLAKVFLNKVVVLRADPVLREIFIDPTTNNPYLEGQYVRRKRLAKSLEIIAKEGADALYSANGFLIKSFVQDIQDNNGIISVDDMVAYEPKWEDPITVNFTDGHTLYTTPLPGSGAVLAFILNILDGFVDLTNLYHVGTYQRIVESFKHAYGQRTRLGDDMNGTIAAIVNNMTSKSFAEEIRSLIFDTSTSQNASYYGAETVGPEDHGTAHVSVLAPNGDAISVTSTINLVFGARFVSPSTGIILNDEMDDFSSPNSTSNYFNIPPSRANYIEPGKRPLSSMAPSIVVKGRDVVLVIGAAGGTKITSVVASIILKHIWYDVNLKEAIDEQRLHHQLFPMAIEYEEHFATVYPELVKNLTDIGHNSTGVTTTDGFSAVTSITAKSETIQGAVDDRRGGCISYTTS</sequence>
<dbReference type="GO" id="GO:0005886">
    <property type="term" value="C:plasma membrane"/>
    <property type="evidence" value="ECO:0007669"/>
    <property type="project" value="TreeGrafter"/>
</dbReference>
<evidence type="ECO:0000256" key="2">
    <source>
        <dbReference type="PIRSR" id="PIRSR600101-1"/>
    </source>
</evidence>
<protein>
    <submittedName>
        <fullName evidence="5">Uncharacterized protein</fullName>
    </submittedName>
</protein>
<dbReference type="PANTHER" id="PTHR11686:SF72">
    <property type="entry name" value="GAMMA-GLUTAMYL TRANSPEPTIDASE, ISOFORM A"/>
    <property type="match status" value="1"/>
</dbReference>
<accession>A0A9P0DPB2</accession>
<dbReference type="FunFam" id="1.10.246.130:FF:000001">
    <property type="entry name" value="Gamma-glutamyltransferase 5 isoform 1"/>
    <property type="match status" value="1"/>
</dbReference>
<dbReference type="Gene3D" id="3.60.20.40">
    <property type="match status" value="1"/>
</dbReference>
<keyword evidence="6" id="KW-1185">Reference proteome</keyword>
<feature type="binding site" evidence="3">
    <location>
        <position position="107"/>
    </location>
    <ligand>
        <name>L-glutamate</name>
        <dbReference type="ChEBI" id="CHEBI:29985"/>
    </ligand>
</feature>
<keyword evidence="4" id="KW-0812">Transmembrane</keyword>
<dbReference type="NCBIfam" id="TIGR00066">
    <property type="entry name" value="g_glut_trans"/>
    <property type="match status" value="1"/>
</dbReference>
<evidence type="ECO:0000256" key="4">
    <source>
        <dbReference type="SAM" id="Phobius"/>
    </source>
</evidence>
<dbReference type="AlphaFoldDB" id="A0A9P0DPB2"/>
<keyword evidence="1" id="KW-1202">Platelet aggregation activating toxin</keyword>
<keyword evidence="1" id="KW-0800">Toxin</keyword>
<gene>
    <name evidence="5" type="ORF">CEUTPL_LOCUS13980</name>
</gene>
<dbReference type="EMBL" id="OU892285">
    <property type="protein sequence ID" value="CAH1135622.1"/>
    <property type="molecule type" value="Genomic_DNA"/>
</dbReference>
<dbReference type="SUPFAM" id="SSF56235">
    <property type="entry name" value="N-terminal nucleophile aminohydrolases (Ntn hydrolases)"/>
    <property type="match status" value="1"/>
</dbReference>
<keyword evidence="4" id="KW-1133">Transmembrane helix</keyword>
<dbReference type="InterPro" id="IPR043138">
    <property type="entry name" value="GGT_lsub"/>
</dbReference>
<dbReference type="PRINTS" id="PR01210">
    <property type="entry name" value="GGTRANSPTASE"/>
</dbReference>
<dbReference type="InterPro" id="IPR029055">
    <property type="entry name" value="Ntn_hydrolases_N"/>
</dbReference>
<dbReference type="InterPro" id="IPR043137">
    <property type="entry name" value="GGT_ssub_C"/>
</dbReference>
<dbReference type="Proteomes" id="UP001152799">
    <property type="component" value="Chromosome 9"/>
</dbReference>
<organism evidence="5 6">
    <name type="scientific">Ceutorhynchus assimilis</name>
    <name type="common">cabbage seed weevil</name>
    <dbReference type="NCBI Taxonomy" id="467358"/>
    <lineage>
        <taxon>Eukaryota</taxon>
        <taxon>Metazoa</taxon>
        <taxon>Ecdysozoa</taxon>
        <taxon>Arthropoda</taxon>
        <taxon>Hexapoda</taxon>
        <taxon>Insecta</taxon>
        <taxon>Pterygota</taxon>
        <taxon>Neoptera</taxon>
        <taxon>Endopterygota</taxon>
        <taxon>Coleoptera</taxon>
        <taxon>Polyphaga</taxon>
        <taxon>Cucujiformia</taxon>
        <taxon>Curculionidae</taxon>
        <taxon>Ceutorhynchinae</taxon>
        <taxon>Ceutorhynchus</taxon>
    </lineage>
</organism>
<dbReference type="GO" id="GO:0006751">
    <property type="term" value="P:glutathione catabolic process"/>
    <property type="evidence" value="ECO:0007669"/>
    <property type="project" value="InterPro"/>
</dbReference>
<dbReference type="GO" id="GO:0036374">
    <property type="term" value="F:glutathione hydrolase activity"/>
    <property type="evidence" value="ECO:0007669"/>
    <property type="project" value="InterPro"/>
</dbReference>
<evidence type="ECO:0000256" key="3">
    <source>
        <dbReference type="PIRSR" id="PIRSR600101-2"/>
    </source>
</evidence>
<feature type="active site" description="Nucleophile" evidence="2">
    <location>
        <position position="382"/>
    </location>
</feature>
<keyword evidence="4" id="KW-0472">Membrane</keyword>
<dbReference type="PANTHER" id="PTHR11686">
    <property type="entry name" value="GAMMA GLUTAMYL TRANSPEPTIDASE"/>
    <property type="match status" value="1"/>
</dbReference>
<evidence type="ECO:0000256" key="1">
    <source>
        <dbReference type="ARBA" id="ARBA00084097"/>
    </source>
</evidence>
<feature type="binding site" evidence="3">
    <location>
        <begin position="453"/>
        <end position="454"/>
    </location>
    <ligand>
        <name>L-glutamate</name>
        <dbReference type="ChEBI" id="CHEBI:29985"/>
    </ligand>
</feature>
<evidence type="ECO:0000313" key="5">
    <source>
        <dbReference type="EMBL" id="CAH1135622.1"/>
    </source>
</evidence>
<dbReference type="Pfam" id="PF01019">
    <property type="entry name" value="G_glu_transpept"/>
    <property type="match status" value="1"/>
</dbReference>
<reference evidence="5" key="1">
    <citation type="submission" date="2022-01" db="EMBL/GenBank/DDBJ databases">
        <authorList>
            <person name="King R."/>
        </authorList>
    </citation>
    <scope>NUCLEOTIDE SEQUENCE</scope>
</reference>
<feature type="binding site" evidence="3">
    <location>
        <position position="424"/>
    </location>
    <ligand>
        <name>L-glutamate</name>
        <dbReference type="ChEBI" id="CHEBI:29985"/>
    </ligand>
</feature>
<proteinExistence type="predicted"/>
<name>A0A9P0DPB2_9CUCU</name>
<dbReference type="FunFam" id="3.60.20.40:FF:000001">
    <property type="entry name" value="Gamma-glutamyltranspeptidase 1"/>
    <property type="match status" value="1"/>
</dbReference>
<dbReference type="Gene3D" id="1.10.246.130">
    <property type="match status" value="1"/>
</dbReference>
<feature type="transmembrane region" description="Helical" evidence="4">
    <location>
        <begin position="12"/>
        <end position="32"/>
    </location>
</feature>
<dbReference type="InterPro" id="IPR000101">
    <property type="entry name" value="GGT_peptidase"/>
</dbReference>
<dbReference type="OrthoDB" id="1081007at2759"/>
<evidence type="ECO:0000313" key="6">
    <source>
        <dbReference type="Proteomes" id="UP001152799"/>
    </source>
</evidence>